<dbReference type="GO" id="GO:0003677">
    <property type="term" value="F:DNA binding"/>
    <property type="evidence" value="ECO:0007669"/>
    <property type="project" value="UniProtKB-KW"/>
</dbReference>
<dbReference type="Proteomes" id="UP000538566">
    <property type="component" value="Unassembled WGS sequence"/>
</dbReference>
<evidence type="ECO:0000313" key="7">
    <source>
        <dbReference type="Proteomes" id="UP000538566"/>
    </source>
</evidence>
<accession>A0A7W7A9Z1</accession>
<evidence type="ECO:0000259" key="5">
    <source>
        <dbReference type="Pfam" id="PF03466"/>
    </source>
</evidence>
<dbReference type="EMBL" id="JACHOA010000002">
    <property type="protein sequence ID" value="MBB4613180.1"/>
    <property type="molecule type" value="Genomic_DNA"/>
</dbReference>
<dbReference type="AlphaFoldDB" id="A0A7W7A9Z1"/>
<feature type="domain" description="LysR substrate-binding" evidence="5">
    <location>
        <begin position="49"/>
        <end position="255"/>
    </location>
</feature>
<dbReference type="InterPro" id="IPR005119">
    <property type="entry name" value="LysR_subst-bd"/>
</dbReference>
<sequence length="261" mass="28687">MEDRLGAILIDRAAQSVELTPIGREIAERAKRVLLEIRDIRALAARSRNQLTGIVRFGVTPTLGPYLLPAIIGGLHLEQPGLRLYIRDGIPIEQARDLVAGRLDMMVGPAPVVGEDLEVLPLFEEPMTIVAPRNHHLVGARNIDRSDLAGERFLTLDPRHHYHQQVQRACAELGAEVLYDYEGTSLDSIHQMVGSGVGLAILPELYLRSDVGGDALVARLKVDKWQCSRDIVAAWRAKSASAGDYRALAERIQAEALSLLC</sequence>
<dbReference type="Gene3D" id="1.10.10.10">
    <property type="entry name" value="Winged helix-like DNA-binding domain superfamily/Winged helix DNA-binding domain"/>
    <property type="match status" value="1"/>
</dbReference>
<keyword evidence="2" id="KW-0805">Transcription regulation</keyword>
<gene>
    <name evidence="6" type="ORF">GGR37_001439</name>
</gene>
<evidence type="ECO:0000313" key="6">
    <source>
        <dbReference type="EMBL" id="MBB4613180.1"/>
    </source>
</evidence>
<dbReference type="InterPro" id="IPR036388">
    <property type="entry name" value="WH-like_DNA-bd_sf"/>
</dbReference>
<organism evidence="6 7">
    <name type="scientific">Novosphingobium taihuense</name>
    <dbReference type="NCBI Taxonomy" id="260085"/>
    <lineage>
        <taxon>Bacteria</taxon>
        <taxon>Pseudomonadati</taxon>
        <taxon>Pseudomonadota</taxon>
        <taxon>Alphaproteobacteria</taxon>
        <taxon>Sphingomonadales</taxon>
        <taxon>Sphingomonadaceae</taxon>
        <taxon>Novosphingobium</taxon>
    </lineage>
</organism>
<dbReference type="Gene3D" id="3.40.190.10">
    <property type="entry name" value="Periplasmic binding protein-like II"/>
    <property type="match status" value="2"/>
</dbReference>
<dbReference type="SUPFAM" id="SSF53850">
    <property type="entry name" value="Periplasmic binding protein-like II"/>
    <property type="match status" value="1"/>
</dbReference>
<dbReference type="Pfam" id="PF03466">
    <property type="entry name" value="LysR_substrate"/>
    <property type="match status" value="1"/>
</dbReference>
<keyword evidence="4" id="KW-0804">Transcription</keyword>
<dbReference type="CDD" id="cd08411">
    <property type="entry name" value="PBP2_OxyR"/>
    <property type="match status" value="1"/>
</dbReference>
<proteinExistence type="inferred from homology"/>
<comment type="caution">
    <text evidence="6">The sequence shown here is derived from an EMBL/GenBank/DDBJ whole genome shotgun (WGS) entry which is preliminary data.</text>
</comment>
<dbReference type="InterPro" id="IPR036390">
    <property type="entry name" value="WH_DNA-bd_sf"/>
</dbReference>
<dbReference type="GO" id="GO:0032993">
    <property type="term" value="C:protein-DNA complex"/>
    <property type="evidence" value="ECO:0007669"/>
    <property type="project" value="TreeGrafter"/>
</dbReference>
<protein>
    <submittedName>
        <fullName evidence="6">LysR family hydrogen peroxide-inducible transcriptional activator</fullName>
    </submittedName>
</protein>
<evidence type="ECO:0000256" key="1">
    <source>
        <dbReference type="ARBA" id="ARBA00009437"/>
    </source>
</evidence>
<evidence type="ECO:0000256" key="3">
    <source>
        <dbReference type="ARBA" id="ARBA00023125"/>
    </source>
</evidence>
<dbReference type="PANTHER" id="PTHR30346:SF26">
    <property type="entry name" value="HYDROGEN PEROXIDE-INDUCIBLE GENES ACTIVATOR"/>
    <property type="match status" value="1"/>
</dbReference>
<dbReference type="SUPFAM" id="SSF46785">
    <property type="entry name" value="Winged helix' DNA-binding domain"/>
    <property type="match status" value="1"/>
</dbReference>
<dbReference type="PANTHER" id="PTHR30346">
    <property type="entry name" value="TRANSCRIPTIONAL DUAL REGULATOR HCAR-RELATED"/>
    <property type="match status" value="1"/>
</dbReference>
<evidence type="ECO:0000256" key="4">
    <source>
        <dbReference type="ARBA" id="ARBA00023163"/>
    </source>
</evidence>
<comment type="similarity">
    <text evidence="1">Belongs to the LysR transcriptional regulatory family.</text>
</comment>
<name>A0A7W7A9Z1_9SPHN</name>
<evidence type="ECO:0000256" key="2">
    <source>
        <dbReference type="ARBA" id="ARBA00023015"/>
    </source>
</evidence>
<keyword evidence="7" id="KW-1185">Reference proteome</keyword>
<dbReference type="GO" id="GO:0003700">
    <property type="term" value="F:DNA-binding transcription factor activity"/>
    <property type="evidence" value="ECO:0007669"/>
    <property type="project" value="TreeGrafter"/>
</dbReference>
<reference evidence="6 7" key="1">
    <citation type="submission" date="2020-08" db="EMBL/GenBank/DDBJ databases">
        <title>Genomic Encyclopedia of Type Strains, Phase IV (KMG-IV): sequencing the most valuable type-strain genomes for metagenomic binning, comparative biology and taxonomic classification.</title>
        <authorList>
            <person name="Goeker M."/>
        </authorList>
    </citation>
    <scope>NUCLEOTIDE SEQUENCE [LARGE SCALE GENOMIC DNA]</scope>
    <source>
        <strain evidence="6 7">DSM 17507</strain>
    </source>
</reference>
<keyword evidence="3" id="KW-0238">DNA-binding</keyword>